<dbReference type="NCBIfam" id="TIGR00756">
    <property type="entry name" value="PPR"/>
    <property type="match status" value="6"/>
</dbReference>
<dbReference type="InterPro" id="IPR002885">
    <property type="entry name" value="PPR_rpt"/>
</dbReference>
<dbReference type="FunFam" id="1.25.40.10:FF:001074">
    <property type="entry name" value="Pentatricopeptide repeat-containing protein, mitochondrial"/>
    <property type="match status" value="1"/>
</dbReference>
<dbReference type="Proteomes" id="UP001415857">
    <property type="component" value="Unassembled WGS sequence"/>
</dbReference>
<dbReference type="GO" id="GO:0008270">
    <property type="term" value="F:zinc ion binding"/>
    <property type="evidence" value="ECO:0007669"/>
    <property type="project" value="InterPro"/>
</dbReference>
<feature type="repeat" description="PPR" evidence="3">
    <location>
        <begin position="118"/>
        <end position="153"/>
    </location>
</feature>
<dbReference type="InterPro" id="IPR011990">
    <property type="entry name" value="TPR-like_helical_dom_sf"/>
</dbReference>
<feature type="repeat" description="PPR" evidence="3">
    <location>
        <begin position="243"/>
        <end position="273"/>
    </location>
</feature>
<dbReference type="FunFam" id="1.25.40.10:FF:000553">
    <property type="entry name" value="Pentatricopeptide repeat-containing protein, mitochondrial"/>
    <property type="match status" value="1"/>
</dbReference>
<dbReference type="EMBL" id="JBBPBK010000011">
    <property type="protein sequence ID" value="KAK9274816.1"/>
    <property type="molecule type" value="Genomic_DNA"/>
</dbReference>
<evidence type="ECO:0000259" key="4">
    <source>
        <dbReference type="Pfam" id="PF14432"/>
    </source>
</evidence>
<dbReference type="AlphaFoldDB" id="A0AAP0RDP1"/>
<dbReference type="GO" id="GO:0009451">
    <property type="term" value="P:RNA modification"/>
    <property type="evidence" value="ECO:0007669"/>
    <property type="project" value="InterPro"/>
</dbReference>
<dbReference type="PANTHER" id="PTHR47926">
    <property type="entry name" value="PENTATRICOPEPTIDE REPEAT-CONTAINING PROTEIN"/>
    <property type="match status" value="1"/>
</dbReference>
<feature type="repeat" description="PPR" evidence="3">
    <location>
        <begin position="87"/>
        <end position="117"/>
    </location>
</feature>
<organism evidence="5 6">
    <name type="scientific">Liquidambar formosana</name>
    <name type="common">Formosan gum</name>
    <dbReference type="NCBI Taxonomy" id="63359"/>
    <lineage>
        <taxon>Eukaryota</taxon>
        <taxon>Viridiplantae</taxon>
        <taxon>Streptophyta</taxon>
        <taxon>Embryophyta</taxon>
        <taxon>Tracheophyta</taxon>
        <taxon>Spermatophyta</taxon>
        <taxon>Magnoliopsida</taxon>
        <taxon>eudicotyledons</taxon>
        <taxon>Gunneridae</taxon>
        <taxon>Pentapetalae</taxon>
        <taxon>Saxifragales</taxon>
        <taxon>Altingiaceae</taxon>
        <taxon>Liquidambar</taxon>
    </lineage>
</organism>
<evidence type="ECO:0000313" key="6">
    <source>
        <dbReference type="Proteomes" id="UP001415857"/>
    </source>
</evidence>
<feature type="domain" description="DYW" evidence="4">
    <location>
        <begin position="590"/>
        <end position="682"/>
    </location>
</feature>
<dbReference type="InterPro" id="IPR032867">
    <property type="entry name" value="DYW_dom"/>
</dbReference>
<dbReference type="PANTHER" id="PTHR47926:SF410">
    <property type="entry name" value="(WILD MALAYSIAN BANANA) HYPOTHETICAL PROTEIN"/>
    <property type="match status" value="1"/>
</dbReference>
<dbReference type="Pfam" id="PF13041">
    <property type="entry name" value="PPR_2"/>
    <property type="match status" value="2"/>
</dbReference>
<accession>A0AAP0RDP1</accession>
<dbReference type="InterPro" id="IPR046848">
    <property type="entry name" value="E_motif"/>
</dbReference>
<dbReference type="PROSITE" id="PS51375">
    <property type="entry name" value="PPR"/>
    <property type="match status" value="7"/>
</dbReference>
<feature type="repeat" description="PPR" evidence="3">
    <location>
        <begin position="181"/>
        <end position="215"/>
    </location>
</feature>
<keyword evidence="6" id="KW-1185">Reference proteome</keyword>
<evidence type="ECO:0000313" key="5">
    <source>
        <dbReference type="EMBL" id="KAK9274816.1"/>
    </source>
</evidence>
<feature type="repeat" description="PPR" evidence="3">
    <location>
        <begin position="344"/>
        <end position="374"/>
    </location>
</feature>
<evidence type="ECO:0000256" key="1">
    <source>
        <dbReference type="ARBA" id="ARBA00006643"/>
    </source>
</evidence>
<dbReference type="Gene3D" id="1.25.40.10">
    <property type="entry name" value="Tetratricopeptide repeat domain"/>
    <property type="match status" value="5"/>
</dbReference>
<evidence type="ECO:0000256" key="2">
    <source>
        <dbReference type="ARBA" id="ARBA00022737"/>
    </source>
</evidence>
<dbReference type="InterPro" id="IPR046960">
    <property type="entry name" value="PPR_At4g14850-like_plant"/>
</dbReference>
<name>A0AAP0RDP1_LIQFO</name>
<dbReference type="FunFam" id="1.25.40.10:FF:001531">
    <property type="entry name" value="Pentatricopeptide repeat-containing protein At4g16835, mitochondrial"/>
    <property type="match status" value="1"/>
</dbReference>
<feature type="repeat" description="PPR" evidence="3">
    <location>
        <begin position="375"/>
        <end position="409"/>
    </location>
</feature>
<keyword evidence="2" id="KW-0677">Repeat</keyword>
<dbReference type="Pfam" id="PF01535">
    <property type="entry name" value="PPR"/>
    <property type="match status" value="7"/>
</dbReference>
<feature type="repeat" description="PPR" evidence="3">
    <location>
        <begin position="274"/>
        <end position="308"/>
    </location>
</feature>
<dbReference type="FunFam" id="1.25.40.10:FF:000144">
    <property type="entry name" value="Pentatricopeptide repeat-containing protein, mitochondrial"/>
    <property type="match status" value="1"/>
</dbReference>
<reference evidence="5 6" key="1">
    <citation type="journal article" date="2024" name="Plant J.">
        <title>Genome sequences and population genomics reveal climatic adaptation and genomic divergence between two closely related sweetgum species.</title>
        <authorList>
            <person name="Xu W.Q."/>
            <person name="Ren C.Q."/>
            <person name="Zhang X.Y."/>
            <person name="Comes H.P."/>
            <person name="Liu X.H."/>
            <person name="Li Y.G."/>
            <person name="Kettle C.J."/>
            <person name="Jalonen R."/>
            <person name="Gaisberger H."/>
            <person name="Ma Y.Z."/>
            <person name="Qiu Y.X."/>
        </authorList>
    </citation>
    <scope>NUCLEOTIDE SEQUENCE [LARGE SCALE GENOMIC DNA]</scope>
    <source>
        <strain evidence="5">Hangzhou</strain>
    </source>
</reference>
<comment type="similarity">
    <text evidence="1">Belongs to the PPR family. PCMP-H subfamily.</text>
</comment>
<gene>
    <name evidence="5" type="ORF">L1049_022068</name>
</gene>
<sequence length="682" mass="76503">MHHFRNTKGLHSLSFPKIFLQTKHQNPSLSTFTIRHPDANPNREAVSANFPSQYPEKTHLVPSSNMTKTTSPVFSKSALSDQREYCDVVSSNKMITNYIRAGDLDSALRVFENMTVKTTVTWNSILAGYSKKPGKLKEARQLFDNIPEPDTVSFNTMLACYLHNSGIEPASGFFNQMPVKDIASWNTMISGFAQNGMMVEARELFLIMPEKNSVSWSAMISGYVDSGDLDSAVELFRVAPVKSVVAWTAMITGYMKFGKVELAEKLFGEVPVKNLVTWNAMIAGYVENCQAEDGLKVFKTMVEFGIRPNPSSLSSVLLGCSSLSALQLGKQVHQLTCKLPLYYDTTAGTSLISMYCKCGSLEDAWKLFLEMPRKDVVTWNAMISGYAQHGVGEKALWLFDKMRDEGARPDWITFVAVLSACNHSGLVDLGVQYFDSMLRDYGVEAKPDHYTCMVDLLGRAGKLVEAVDLIKKMHFKPHSAIFGTLLGACRIHKNLELAEFAAKNLLDLDSRSAAGYVQLANVYAAMNRWDHVARVRRLMKDNKVVKTPGYSWIEVKSVVHEFRSGDRVHPELDSIHKKLNELEQKMKLAGYVPDLEYALHDVGEEQKEQLLLKHSEKLAIAFGLMKIPLGTPIHVFKNLRVCGDCHRATKYISSIEGREIIVRDTTRFHHFRGGICSCGDYW</sequence>
<comment type="caution">
    <text evidence="5">The sequence shown here is derived from an EMBL/GenBank/DDBJ whole genome shotgun (WGS) entry which is preliminary data.</text>
</comment>
<protein>
    <recommendedName>
        <fullName evidence="4">DYW domain-containing protein</fullName>
    </recommendedName>
</protein>
<evidence type="ECO:0000256" key="3">
    <source>
        <dbReference type="PROSITE-ProRule" id="PRU00708"/>
    </source>
</evidence>
<dbReference type="Pfam" id="PF14432">
    <property type="entry name" value="DYW_deaminase"/>
    <property type="match status" value="1"/>
</dbReference>
<dbReference type="Pfam" id="PF20431">
    <property type="entry name" value="E_motif"/>
    <property type="match status" value="1"/>
</dbReference>
<dbReference type="GO" id="GO:0003723">
    <property type="term" value="F:RNA binding"/>
    <property type="evidence" value="ECO:0007669"/>
    <property type="project" value="InterPro"/>
</dbReference>
<proteinExistence type="inferred from homology"/>